<dbReference type="GO" id="GO:0005524">
    <property type="term" value="F:ATP binding"/>
    <property type="evidence" value="ECO:0007669"/>
    <property type="project" value="InterPro"/>
</dbReference>
<dbReference type="GO" id="GO:0003676">
    <property type="term" value="F:nucleic acid binding"/>
    <property type="evidence" value="ECO:0007669"/>
    <property type="project" value="InterPro"/>
</dbReference>
<dbReference type="GO" id="GO:0009007">
    <property type="term" value="F:site-specific DNA-methyltransferase (adenine-specific) activity"/>
    <property type="evidence" value="ECO:0007669"/>
    <property type="project" value="UniProtKB-EC"/>
</dbReference>
<evidence type="ECO:0000259" key="4">
    <source>
        <dbReference type="PROSITE" id="PS51194"/>
    </source>
</evidence>
<dbReference type="InterPro" id="IPR011639">
    <property type="entry name" value="MethylTrfase_TaqI-like_dom"/>
</dbReference>
<feature type="coiled-coil region" evidence="1">
    <location>
        <begin position="2555"/>
        <end position="2582"/>
    </location>
</feature>
<dbReference type="InterPro" id="IPR027417">
    <property type="entry name" value="P-loop_NTPase"/>
</dbReference>
<reference evidence="5 6" key="1">
    <citation type="submission" date="2018-06" db="EMBL/GenBank/DDBJ databases">
        <authorList>
            <consortium name="PulseNet: The National Subtyping Network for Foodborne Disease Surveillance"/>
            <person name="Tarr C.L."/>
            <person name="Trees E."/>
            <person name="Katz L.S."/>
            <person name="Carleton-Romer H.A."/>
            <person name="Stroika S."/>
            <person name="Kucerova Z."/>
            <person name="Roache K.F."/>
            <person name="Sabol A.L."/>
            <person name="Besser J."/>
            <person name="Gerner-Smidt P."/>
        </authorList>
    </citation>
    <scope>NUCLEOTIDE SEQUENCE [LARGE SCALE GENOMIC DNA]</scope>
    <source>
        <strain evidence="5 6">PNUSAC003104</strain>
    </source>
</reference>
<evidence type="ECO:0000313" key="5">
    <source>
        <dbReference type="EMBL" id="EAJ1622165.1"/>
    </source>
</evidence>
<dbReference type="SUPFAM" id="SSF52540">
    <property type="entry name" value="P-loop containing nucleoside triphosphate hydrolases"/>
    <property type="match status" value="2"/>
</dbReference>
<dbReference type="EMBL" id="AABVLA010000021">
    <property type="protein sequence ID" value="EAJ1622165.1"/>
    <property type="molecule type" value="Genomic_DNA"/>
</dbReference>
<sequence>NESEKQSVKDESIAQNAKKAEFESFKDKMKELYTKYEGLSPYDKSTSQLRSKLLNEEIKPEIKKEFKNIIDKFKGADNKDKILRVIKENKEELSDYLAFNIALRKDIYIDGQGEGKIDFYDKSIRGFFKLRENKRWSEISDDSNYIALAALENLSNKNTSLYFSFKGLNGKVGEIKTYPRIQDLLFYDLTLGYDLKNAVILSTKDKHLKEKLIEKLKAYIDKKIYADFLEYKIKDLESRNPKNSYFENYKDEKWDEEALKSFKKELEDLEPISLNANALSKETEALTQSVESGHKQSTTIAKTDEQSIAENGIKDDKQAFLQFIKIMQDTKNGDFYPSENLQNALEKSGKKARENALELFTKEYESKDAKLVELLKNIQEPRIASKALSLIKHFTQARMMQSAIKAVPSDILMKYVNIDASQRLEVLSSLYGDFSNIMKEVALKGKKIPDPAALSEKGGAYVFNRQYRKILNIYEKIQENEELLRLLAHKNDYKTTIEIIQESKAKGLSVKQTKEAIEENKKQTAKLFDEVIRQENKPSVKPLDEFGENFEGFKGKEAIEKLLSEKRGQVSGAFYKEGLGEIDLVWGEVKGSGKEAKGYGLSKIIEKHGEDFKEFGEGLEGVSKGLDEIITKGEIHTQEYGRKTIIYHKNGDVYKVGLKQNWKGEPTKNSWVITGYKEDREADKFIHSSDFTKGEALPLNSNESIAQNEAKKSLFESSENFYDYHKKLLYEVNLEGLDKQNAKDKLYFNTFQTYMEKVGNFEKGLSNIVQEVRPFLRLNQKDEIINKLFRLRDKKDFRNSLKELVYLYAHKDKLGIDDIHTATKDYVESMAKYVKGLLPHDNQPSFEKLVKEKQSLFNDIIQENEGGNHNAKQNQRNEFERVERTMQNDTGGLLFKGEPDKEKPHDKRGASGGSDVHSARDELTAPQILQESDTKNSKRGSEGNGGRGYTAGEENEKSIRVDDSKRSEQISTDENHLRENNTRSYDNERYKQADNVQSSGRLYKKPIRSNGGLDNRNLPQQILNKKWSEALEKRGILSPLQNAQKEAKKAQATQKYTFTESANEKQILEDNYKALEGLLNLEKYSKKLDELDEGWDKKYTKALANFKGFGKATNALLKLKGEEKAKWDNMLKDLSIALGVKINIADLVQRSKDAYYTPDKIIEKMVKLVDDFAKNANKNLYDLYKLEPSAGIGRFFNYLPIVNSYAVEKDRLSAKMSEYLYEGLKVDNSGYENSYFKLENQFDLVIGNPPYANFKIGDKDFKENIHNYFMKKNVDNLRADGISLQIITHNFMDAKNPYTRDLIAKDAEFLGAVRLPNTTFKDASVTTDIIAFRKRNAKDKDFDASWAKSVEIEKDVWVNQYFLDNPQNVLGKMEVVNSQFGRAIAVKNENFDLDSLNLSDFIKSDKAFKSEFDFDTNSAICKAQYEFDKKREGVSFFESARGGELRYDETRGRFVVLDDNLKEHEFNVYEKIAEAKPDWKESFIETKLNALKEMMPKIVKVKEALFKLKEAELNPNASDEKIEVLRRILNKTYDELQGKNGSFRNAYGKILQKWQMYELLDDTSFELFALEKGAIVKKNSKNKSEVKGSEKSDIFYKRVTKPYVPPTHANTLMDAVNISKAEKGVIDLERLTGLLGKELEEVEKELLESKQIYKDHNGKNIEKDEFLSGNIREKIARFYDENGDLKLSDDAYIKNLQLQSLEDLKNIIPEDIELPHINIPLGANWLEREILERFFKEELDLGEVKLRYFDKTWLTKGRFEGSIEITTSKEYAADTGIKAINGADYILKMMNNESLEVKTSRKQNDGTLKFYKDPIASQKLQDLKIKLEKQLKNFIMNNDEYADMTKRTYNDIFNSEVIRKYDGSHIKLMGANENITLNPHQNNAVYRFLQKMNTLLAHDVGTGKTYTMIASAMLSKYLGLAKKSLIITPNNVCAQMAREARALYPNARIKLISGVSRAEKNRLMANVKNNDYDLVIASYESFKNMNANPRLMQDYMEKEIRYLEDLIESLRASGDSEDNRLIKTLSNRMEKEKDKLEKYLKEIANSTQNVFFEDLNIDNLIFDEAHYLKNLPIITKQVNVRGIGKANSQRALDAYIKIKHHQSLNKKLLFATGTPVTNFVSDIFVMQKYLGEEALRKKGIDNFDSWSAMFAGSSTQYELKPSGNYESTTRLRNFANLPELKQMYNEFTDTVTKEDVKKAVFEKTGKHIEPEAVYHNVVLPQSERQKAFFESIKKRARELKGKKIEKGGDNHLKILSDANKASLDMRLIYHDGEREENSKVMASARNIKANYDKWEADKGTQLVFLDSSTPKRSLSPSQKAKLEAKLNKINEKLDLYENNDIDLSDEALSKLESEKAQVEEKLNMANDSFSVYEDLKQALIEQGIKEDEIAFIHDYDGNGNSAFTKEALNHKINDGEIRVLIGSTSKMGAGSNFQKKLVALHHLDLDWTPANMEQREGRIVRQGNELFEKYGEEFKANIYYYVTEQTSDTVMLQTLNQKRKIIKQITNPNEKARFVEDTSEDDFMARLQAATSPNAEEELRFLGIDKEINLLNGEIEDNNYILKSAEKEITKQENEVLNLKKQMELLPQILAKDNKAFITKNNTMIKLEAKAEKGEQSTTEKINLAFNKTFANFIKSADKIAELGTYRGNKLFAVKLGREVVVKIGEDLQKALDFMTLSSYEIEVAFNASTRLKNAYAKLGKEEYKQGLQTELNDAIKAKERALKKLENAKNRDLSEVHQMLNNALIERAELGIFLGKEREGDYELLAQIYKVNDDEVLNAVNLKYQKTTQIESNPHLGAGLVGGTLNGVEQDENGNLSFDPAKFAMGFLGGAAGSKAVKESIKWRANKVKKAYPNIAKNNPTLMQEIAKRDLLTYAKNETQNALTRLLNKNKLFDSTKGLFAGEKALLNEAYAPHKARLEKAKELEGSGADEIEIWEKTGWYKDKDHKWKFEISQRGGELKLKFTPENKGADWLVYSIGAEKRLADFLKDDELFKAYPHLQDIKIKTFTYQESADSPFVVGRYDPYNKVIKFNVENIDTDMKKAKSFLYHEIQHAIQDIEGFAYGERLEQISKDNYRLRHGEVEARNVQKRMSGRGKPYTKESAKRGLEIVEASIEDIKKHIHDIQNSIGEYKNTTQEDKDFFLEHFRDELQKALRDKERVLHFINDEIYNRTPHPYETMDTPLKDTIAQASMQGEALSKELEKSFLDESGRIAYKSLMQNAEKLPKELNLRAFREQFKGQKYAIIKTPIKDVKINTDYAFYHLLKSGNGKENRKYISGGILATLQNPLFVTKDERGSYYFYKPFKINENLINLVSVEVDKNDKLLYKTSYEASKNKLKSMIEKYDLIYFAGGIQPVRAE</sequence>
<feature type="coiled-coil region" evidence="1">
    <location>
        <begin position="2319"/>
        <end position="2368"/>
    </location>
</feature>
<evidence type="ECO:0000313" key="6">
    <source>
        <dbReference type="Proteomes" id="UP000535305"/>
    </source>
</evidence>
<feature type="region of interest" description="Disordered" evidence="2">
    <location>
        <begin position="889"/>
        <end position="1016"/>
    </location>
</feature>
<dbReference type="InterPro" id="IPR000330">
    <property type="entry name" value="SNF2_N"/>
</dbReference>
<comment type="caution">
    <text evidence="5">The sequence shown here is derived from an EMBL/GenBank/DDBJ whole genome shotgun (WGS) entry which is preliminary data.</text>
</comment>
<feature type="domain" description="Helicase ATP-binding" evidence="3">
    <location>
        <begin position="1885"/>
        <end position="2133"/>
    </location>
</feature>
<feature type="domain" description="Helicase C-terminal" evidence="4">
    <location>
        <begin position="2343"/>
        <end position="2514"/>
    </location>
</feature>
<dbReference type="Pfam" id="PF18809">
    <property type="entry name" value="PBECR1"/>
    <property type="match status" value="1"/>
</dbReference>
<dbReference type="InterPro" id="IPR029063">
    <property type="entry name" value="SAM-dependent_MTases_sf"/>
</dbReference>
<dbReference type="PROSITE" id="PS51192">
    <property type="entry name" value="HELICASE_ATP_BIND_1"/>
    <property type="match status" value="1"/>
</dbReference>
<dbReference type="PANTHER" id="PTHR41313">
    <property type="entry name" value="ADENINE-SPECIFIC METHYLTRANSFERASE"/>
    <property type="match status" value="1"/>
</dbReference>
<dbReference type="InterPro" id="IPR001650">
    <property type="entry name" value="Helicase_C-like"/>
</dbReference>
<keyword evidence="6" id="KW-1185">Reference proteome</keyword>
<feature type="compositionally biased region" description="Basic and acidic residues" evidence="2">
    <location>
        <begin position="954"/>
        <end position="992"/>
    </location>
</feature>
<proteinExistence type="predicted"/>
<dbReference type="Pfam" id="PF00176">
    <property type="entry name" value="SNF2-rel_dom"/>
    <property type="match status" value="1"/>
</dbReference>
<feature type="compositionally biased region" description="Basic and acidic residues" evidence="2">
    <location>
        <begin position="897"/>
        <end position="909"/>
    </location>
</feature>
<name>A0A7U8G8R9_CAMUP</name>
<evidence type="ECO:0000259" key="3">
    <source>
        <dbReference type="PROSITE" id="PS51192"/>
    </source>
</evidence>
<dbReference type="PROSITE" id="PS51194">
    <property type="entry name" value="HELICASE_CTER"/>
    <property type="match status" value="1"/>
</dbReference>
<organism evidence="5 6">
    <name type="scientific">Campylobacter upsaliensis</name>
    <dbReference type="NCBI Taxonomy" id="28080"/>
    <lineage>
        <taxon>Bacteria</taxon>
        <taxon>Pseudomonadati</taxon>
        <taxon>Campylobacterota</taxon>
        <taxon>Epsilonproteobacteria</taxon>
        <taxon>Campylobacterales</taxon>
        <taxon>Campylobacteraceae</taxon>
        <taxon>Campylobacter</taxon>
    </lineage>
</organism>
<dbReference type="InterPro" id="IPR041092">
    <property type="entry name" value="PBECR1"/>
</dbReference>
<keyword evidence="1" id="KW-0175">Coiled coil</keyword>
<dbReference type="InterPro" id="IPR040696">
    <property type="entry name" value="LPD23"/>
</dbReference>
<dbReference type="PRINTS" id="PR00507">
    <property type="entry name" value="N12N6MTFRASE"/>
</dbReference>
<dbReference type="SUPFAM" id="SSF53335">
    <property type="entry name" value="S-adenosyl-L-methionine-dependent methyltransferases"/>
    <property type="match status" value="1"/>
</dbReference>
<protein>
    <submittedName>
        <fullName evidence="5">DUF3519 domain-containing protein</fullName>
    </submittedName>
</protein>
<dbReference type="InterPro" id="IPR002052">
    <property type="entry name" value="DNA_methylase_N6_adenine_CS"/>
</dbReference>
<feature type="coiled-coil region" evidence="1">
    <location>
        <begin position="2022"/>
        <end position="2049"/>
    </location>
</feature>
<dbReference type="InterPro" id="IPR014001">
    <property type="entry name" value="Helicase_ATP-bd"/>
</dbReference>
<evidence type="ECO:0000256" key="1">
    <source>
        <dbReference type="SAM" id="Coils"/>
    </source>
</evidence>
<dbReference type="Pfam" id="PF07669">
    <property type="entry name" value="Eco57I"/>
    <property type="match status" value="1"/>
</dbReference>
<dbReference type="Pfam" id="PF18838">
    <property type="entry name" value="LPD23"/>
    <property type="match status" value="1"/>
</dbReference>
<dbReference type="Gene3D" id="3.40.50.300">
    <property type="entry name" value="P-loop containing nucleotide triphosphate hydrolases"/>
    <property type="match status" value="2"/>
</dbReference>
<dbReference type="GO" id="GO:0032259">
    <property type="term" value="P:methylation"/>
    <property type="evidence" value="ECO:0007669"/>
    <property type="project" value="InterPro"/>
</dbReference>
<dbReference type="PROSITE" id="PS00092">
    <property type="entry name" value="N6_MTASE"/>
    <property type="match status" value="1"/>
</dbReference>
<dbReference type="InterPro" id="IPR052933">
    <property type="entry name" value="DNA_Protect_Modify"/>
</dbReference>
<feature type="compositionally biased region" description="Basic and acidic residues" evidence="2">
    <location>
        <begin position="932"/>
        <end position="941"/>
    </location>
</feature>
<dbReference type="SMART" id="SM00487">
    <property type="entry name" value="DEXDc"/>
    <property type="match status" value="1"/>
</dbReference>
<gene>
    <name evidence="5" type="ORF">CT510_05770</name>
</gene>
<accession>A0A7U8G8R9</accession>
<feature type="non-terminal residue" evidence="5">
    <location>
        <position position="1"/>
    </location>
</feature>
<evidence type="ECO:0000256" key="2">
    <source>
        <dbReference type="SAM" id="MobiDB-lite"/>
    </source>
</evidence>
<feature type="coiled-coil region" evidence="1">
    <location>
        <begin position="2705"/>
        <end position="2743"/>
    </location>
</feature>
<dbReference type="Gene3D" id="3.40.50.150">
    <property type="entry name" value="Vaccinia Virus protein VP39"/>
    <property type="match status" value="1"/>
</dbReference>
<dbReference type="PANTHER" id="PTHR41313:SF1">
    <property type="entry name" value="DNA METHYLASE ADENINE-SPECIFIC DOMAIN-CONTAINING PROTEIN"/>
    <property type="match status" value="1"/>
</dbReference>
<dbReference type="Proteomes" id="UP000535305">
    <property type="component" value="Unassembled WGS sequence"/>
</dbReference>
<dbReference type="GO" id="GO:0006304">
    <property type="term" value="P:DNA modification"/>
    <property type="evidence" value="ECO:0007669"/>
    <property type="project" value="InterPro"/>
</dbReference>